<dbReference type="Proteomes" id="UP000799424">
    <property type="component" value="Unassembled WGS sequence"/>
</dbReference>
<accession>A0A6A7AGK8</accession>
<dbReference type="AlphaFoldDB" id="A0A6A7AGK8"/>
<reference evidence="1" key="1">
    <citation type="journal article" date="2020" name="Stud. Mycol.">
        <title>101 Dothideomycetes genomes: a test case for predicting lifestyles and emergence of pathogens.</title>
        <authorList>
            <person name="Haridas S."/>
            <person name="Albert R."/>
            <person name="Binder M."/>
            <person name="Bloem J."/>
            <person name="Labutti K."/>
            <person name="Salamov A."/>
            <person name="Andreopoulos B."/>
            <person name="Baker S."/>
            <person name="Barry K."/>
            <person name="Bills G."/>
            <person name="Bluhm B."/>
            <person name="Cannon C."/>
            <person name="Castanera R."/>
            <person name="Culley D."/>
            <person name="Daum C."/>
            <person name="Ezra D."/>
            <person name="Gonzalez J."/>
            <person name="Henrissat B."/>
            <person name="Kuo A."/>
            <person name="Liang C."/>
            <person name="Lipzen A."/>
            <person name="Lutzoni F."/>
            <person name="Magnuson J."/>
            <person name="Mondo S."/>
            <person name="Nolan M."/>
            <person name="Ohm R."/>
            <person name="Pangilinan J."/>
            <person name="Park H.-J."/>
            <person name="Ramirez L."/>
            <person name="Alfaro M."/>
            <person name="Sun H."/>
            <person name="Tritt A."/>
            <person name="Yoshinaga Y."/>
            <person name="Zwiers L.-H."/>
            <person name="Turgeon B."/>
            <person name="Goodwin S."/>
            <person name="Spatafora J."/>
            <person name="Crous P."/>
            <person name="Grigoriev I."/>
        </authorList>
    </citation>
    <scope>NUCLEOTIDE SEQUENCE</scope>
    <source>
        <strain evidence="1">CBS 113818</strain>
    </source>
</reference>
<evidence type="ECO:0000313" key="1">
    <source>
        <dbReference type="EMBL" id="KAF2832263.1"/>
    </source>
</evidence>
<organism evidence="1 2">
    <name type="scientific">Ophiobolus disseminans</name>
    <dbReference type="NCBI Taxonomy" id="1469910"/>
    <lineage>
        <taxon>Eukaryota</taxon>
        <taxon>Fungi</taxon>
        <taxon>Dikarya</taxon>
        <taxon>Ascomycota</taxon>
        <taxon>Pezizomycotina</taxon>
        <taxon>Dothideomycetes</taxon>
        <taxon>Pleosporomycetidae</taxon>
        <taxon>Pleosporales</taxon>
        <taxon>Pleosporineae</taxon>
        <taxon>Phaeosphaeriaceae</taxon>
        <taxon>Ophiobolus</taxon>
    </lineage>
</organism>
<feature type="non-terminal residue" evidence="1">
    <location>
        <position position="1"/>
    </location>
</feature>
<keyword evidence="2" id="KW-1185">Reference proteome</keyword>
<dbReference type="EMBL" id="MU006217">
    <property type="protein sequence ID" value="KAF2832263.1"/>
    <property type="molecule type" value="Genomic_DNA"/>
</dbReference>
<gene>
    <name evidence="1" type="ORF">CC86DRAFT_279910</name>
</gene>
<evidence type="ECO:0000313" key="2">
    <source>
        <dbReference type="Proteomes" id="UP000799424"/>
    </source>
</evidence>
<protein>
    <submittedName>
        <fullName evidence="1">Uncharacterized protein</fullName>
    </submittedName>
</protein>
<sequence length="54" mass="6047">FVCRYCYSYKVFSSSLYNITRATSAAENHLQKAARGYGLSNDLDAKSSIAYRQG</sequence>
<name>A0A6A7AGK8_9PLEO</name>
<proteinExistence type="predicted"/>